<evidence type="ECO:0000313" key="3">
    <source>
        <dbReference type="Proteomes" id="UP001515683"/>
    </source>
</evidence>
<keyword evidence="3" id="KW-1185">Reference proteome</keyword>
<accession>A0ABX0RHG2</accession>
<reference evidence="2 3" key="1">
    <citation type="journal article" date="2019" name="bioRxiv">
        <title>Bacteria contribute to plant secondary compound degradation in a generalist herbivore system.</title>
        <authorList>
            <person name="Francoeur C.B."/>
            <person name="Khadempour L."/>
            <person name="Moreira-Soto R.D."/>
            <person name="Gotting K."/>
            <person name="Book A.J."/>
            <person name="Pinto-Tomas A.A."/>
            <person name="Keefover-Ring K."/>
            <person name="Currie C.R."/>
        </authorList>
    </citation>
    <scope>NUCLEOTIDE SEQUENCE [LARGE SCALE GENOMIC DNA]</scope>
    <source>
        <strain evidence="2">Acro-835</strain>
    </source>
</reference>
<protein>
    <recommendedName>
        <fullName evidence="4">Type IV conjugative transfer system protein TraE</fullName>
    </recommendedName>
</protein>
<feature type="transmembrane region" description="Helical" evidence="1">
    <location>
        <begin position="12"/>
        <end position="35"/>
    </location>
</feature>
<name>A0ABX0RHG2_9GAMM</name>
<dbReference type="InterPro" id="IPR007973">
    <property type="entry name" value="Pilus_assembly_TraE"/>
</dbReference>
<evidence type="ECO:0000313" key="2">
    <source>
        <dbReference type="EMBL" id="NIF23912.1"/>
    </source>
</evidence>
<dbReference type="EMBL" id="VWXF01000011">
    <property type="protein sequence ID" value="NIF23912.1"/>
    <property type="molecule type" value="Genomic_DNA"/>
</dbReference>
<sequence length="190" mass="21180">MEYKLRSAGNRNMAVAILVLLVITIMSLGLAWRVYSDNRALMAQLVNNRQTIIIPYGADTPFSFTGERGDARYLRLMAMAWLNLRLNINNDNVAASHEMLLAGACDGAATAMKPVLAEEADRVKGNDGESVFYLSDTKVWPDKGIVDLTGKLVLSYGMHSGAAVEKHYRIRTDTRNNRLCWNAFLEVPRD</sequence>
<evidence type="ECO:0000256" key="1">
    <source>
        <dbReference type="SAM" id="Phobius"/>
    </source>
</evidence>
<comment type="caution">
    <text evidence="2">The sequence shown here is derived from an EMBL/GenBank/DDBJ whole genome shotgun (WGS) entry which is preliminary data.</text>
</comment>
<organism evidence="2 3">
    <name type="scientific">Candidatus Pantoea multigeneris</name>
    <dbReference type="NCBI Taxonomy" id="2608357"/>
    <lineage>
        <taxon>Bacteria</taxon>
        <taxon>Pseudomonadati</taxon>
        <taxon>Pseudomonadota</taxon>
        <taxon>Gammaproteobacteria</taxon>
        <taxon>Enterobacterales</taxon>
        <taxon>Erwiniaceae</taxon>
        <taxon>Pantoea</taxon>
    </lineage>
</organism>
<keyword evidence="1" id="KW-0812">Transmembrane</keyword>
<dbReference type="Pfam" id="PF05309">
    <property type="entry name" value="TraE"/>
    <property type="match status" value="1"/>
</dbReference>
<dbReference type="Proteomes" id="UP001515683">
    <property type="component" value="Unassembled WGS sequence"/>
</dbReference>
<proteinExistence type="predicted"/>
<keyword evidence="1" id="KW-1133">Transmembrane helix</keyword>
<dbReference type="RefSeq" id="WP_167017578.1">
    <property type="nucleotide sequence ID" value="NZ_VWXF01000011.1"/>
</dbReference>
<evidence type="ECO:0008006" key="4">
    <source>
        <dbReference type="Google" id="ProtNLM"/>
    </source>
</evidence>
<keyword evidence="1" id="KW-0472">Membrane</keyword>
<gene>
    <name evidence="2" type="ORF">F3J40_20235</name>
</gene>